<evidence type="ECO:0000259" key="14">
    <source>
        <dbReference type="Pfam" id="PF02771"/>
    </source>
</evidence>
<keyword evidence="16" id="KW-1185">Reference proteome</keyword>
<gene>
    <name evidence="15" type="ORF">ORQ98_24810</name>
</gene>
<dbReference type="InterPro" id="IPR009100">
    <property type="entry name" value="AcylCoA_DH/oxidase_NM_dom_sf"/>
</dbReference>
<comment type="pathway">
    <text evidence="7">Amino-acid metabolism; lysine degradation.</text>
</comment>
<dbReference type="EMBL" id="JAPMOU010000054">
    <property type="protein sequence ID" value="MDE1465189.1"/>
    <property type="molecule type" value="Genomic_DNA"/>
</dbReference>
<comment type="caution">
    <text evidence="15">The sequence shown here is derived from an EMBL/GenBank/DDBJ whole genome shotgun (WGS) entry which is preliminary data.</text>
</comment>
<feature type="domain" description="Acyl-CoA dehydrogenase/oxidase N-terminal" evidence="14">
    <location>
        <begin position="21"/>
        <end position="133"/>
    </location>
</feature>
<dbReference type="PANTHER" id="PTHR42807">
    <property type="entry name" value="GLUTARYL-COA DEHYDROGENASE, MITOCHONDRIAL"/>
    <property type="match status" value="1"/>
</dbReference>
<dbReference type="Pfam" id="PF02770">
    <property type="entry name" value="Acyl-CoA_dh_M"/>
    <property type="match status" value="1"/>
</dbReference>
<dbReference type="InterPro" id="IPR013786">
    <property type="entry name" value="AcylCoA_DH/ox_N"/>
</dbReference>
<dbReference type="SUPFAM" id="SSF56645">
    <property type="entry name" value="Acyl-CoA dehydrogenase NM domain-like"/>
    <property type="match status" value="1"/>
</dbReference>
<evidence type="ECO:0000256" key="10">
    <source>
        <dbReference type="ARBA" id="ARBA00049493"/>
    </source>
</evidence>
<dbReference type="Pfam" id="PF00441">
    <property type="entry name" value="Acyl-CoA_dh_1"/>
    <property type="match status" value="1"/>
</dbReference>
<dbReference type="InterPro" id="IPR006091">
    <property type="entry name" value="Acyl-CoA_Oxase/DH_mid-dom"/>
</dbReference>
<dbReference type="EC" id="1.3.8.6" evidence="9"/>
<comment type="cofactor">
    <cofactor evidence="1 11">
        <name>FAD</name>
        <dbReference type="ChEBI" id="CHEBI:57692"/>
    </cofactor>
</comment>
<dbReference type="Pfam" id="PF02771">
    <property type="entry name" value="Acyl-CoA_dh_N"/>
    <property type="match status" value="1"/>
</dbReference>
<keyword evidence="3 11" id="KW-0285">Flavoprotein</keyword>
<sequence>MDKHKPAFNWQDPFLLDEQLTEEERMVRQTAFDYAQKRLMPRVQQANRDEVFDRDILFELGELGLLGSTLPAEYGCAGVNHVCYGLTAREIERVDSGYRSAMSVQSSLVMHPIYAYGSEAQRKKYLPKLASGEWVGCFGLTEPDSGSDPASMRTKAEKVADGYRLNGSKMWITNSPIADVFIVWAKLDGEVRGFILEKDMPGLSAPKIEGKFSLRASITGEIVMEDVVVPAEQLLPSVKGIKGPFGCLNKARYGIAWGALGAAEFCWLQARQYTLDRKQFGRPLAANQLIQLKLANMQTEISLGLQGCLRAGRLMDDNRCPPELISLLKRNSCGKALEIARIARDMHGGNGISDEFHVIRHVMNLEAVNTYEGTHDIHALILGRAQTGIQAFC</sequence>
<dbReference type="InterPro" id="IPR037069">
    <property type="entry name" value="AcylCoA_DH/ox_N_sf"/>
</dbReference>
<dbReference type="Gene3D" id="1.20.140.10">
    <property type="entry name" value="Butyryl-CoA Dehydrogenase, subunit A, domain 3"/>
    <property type="match status" value="1"/>
</dbReference>
<keyword evidence="6 11" id="KW-0560">Oxidoreductase</keyword>
<dbReference type="PANTHER" id="PTHR42807:SF1">
    <property type="entry name" value="GLUTARYL-COA DEHYDROGENASE, MITOCHONDRIAL"/>
    <property type="match status" value="1"/>
</dbReference>
<dbReference type="Gene3D" id="2.40.110.10">
    <property type="entry name" value="Butyryl-CoA Dehydrogenase, subunit A, domain 2"/>
    <property type="match status" value="1"/>
</dbReference>
<evidence type="ECO:0000256" key="11">
    <source>
        <dbReference type="RuleBase" id="RU362125"/>
    </source>
</evidence>
<dbReference type="PROSITE" id="PS00073">
    <property type="entry name" value="ACYL_COA_DH_2"/>
    <property type="match status" value="1"/>
</dbReference>
<dbReference type="Gene3D" id="1.10.540.10">
    <property type="entry name" value="Acyl-CoA dehydrogenase/oxidase, N-terminal domain"/>
    <property type="match status" value="1"/>
</dbReference>
<protein>
    <recommendedName>
        <fullName evidence="9">glutaryl-CoA dehydrogenase (ETF)</fullName>
        <ecNumber evidence="9">1.3.8.6</ecNumber>
    </recommendedName>
</protein>
<keyword evidence="5" id="KW-0809">Transit peptide</keyword>
<dbReference type="InterPro" id="IPR036250">
    <property type="entry name" value="AcylCo_DH-like_C"/>
</dbReference>
<evidence type="ECO:0000256" key="6">
    <source>
        <dbReference type="ARBA" id="ARBA00023002"/>
    </source>
</evidence>
<name>A0ABT5UFM6_9GAMM</name>
<evidence type="ECO:0000313" key="15">
    <source>
        <dbReference type="EMBL" id="MDE1465189.1"/>
    </source>
</evidence>
<dbReference type="SUPFAM" id="SSF47203">
    <property type="entry name" value="Acyl-CoA dehydrogenase C-terminal domain-like"/>
    <property type="match status" value="1"/>
</dbReference>
<evidence type="ECO:0000256" key="5">
    <source>
        <dbReference type="ARBA" id="ARBA00022946"/>
    </source>
</evidence>
<dbReference type="InterPro" id="IPR046373">
    <property type="entry name" value="Acyl-CoA_Oxase/DH_mid-dom_sf"/>
</dbReference>
<comment type="similarity">
    <text evidence="2 11">Belongs to the acyl-CoA dehydrogenase family.</text>
</comment>
<comment type="pathway">
    <text evidence="8">Amino-acid metabolism; tryptophan metabolism.</text>
</comment>
<evidence type="ECO:0000256" key="4">
    <source>
        <dbReference type="ARBA" id="ARBA00022827"/>
    </source>
</evidence>
<evidence type="ECO:0000259" key="12">
    <source>
        <dbReference type="Pfam" id="PF00441"/>
    </source>
</evidence>
<evidence type="ECO:0000256" key="8">
    <source>
        <dbReference type="ARBA" id="ARBA00037927"/>
    </source>
</evidence>
<evidence type="ECO:0000259" key="13">
    <source>
        <dbReference type="Pfam" id="PF02770"/>
    </source>
</evidence>
<dbReference type="InterPro" id="IPR052033">
    <property type="entry name" value="Glutaryl-CoA_DH_mitochondrial"/>
</dbReference>
<keyword evidence="4 11" id="KW-0274">FAD</keyword>
<dbReference type="Proteomes" id="UP001528823">
    <property type="component" value="Unassembled WGS sequence"/>
</dbReference>
<proteinExistence type="inferred from homology"/>
<dbReference type="InterPro" id="IPR006089">
    <property type="entry name" value="Acyl-CoA_DH_CS"/>
</dbReference>
<reference evidence="15 16" key="1">
    <citation type="submission" date="2022-11" db="EMBL/GenBank/DDBJ databases">
        <title>Spartinivicinus poritis sp. nov., isolated from scleractinian coral Porites lutea.</title>
        <authorList>
            <person name="Zhang G."/>
            <person name="Cai L."/>
            <person name="Wei Q."/>
        </authorList>
    </citation>
    <scope>NUCLEOTIDE SEQUENCE [LARGE SCALE GENOMIC DNA]</scope>
    <source>
        <strain evidence="15 16">A2-2</strain>
    </source>
</reference>
<organism evidence="15 16">
    <name type="scientific">Spartinivicinus poritis</name>
    <dbReference type="NCBI Taxonomy" id="2994640"/>
    <lineage>
        <taxon>Bacteria</taxon>
        <taxon>Pseudomonadati</taxon>
        <taxon>Pseudomonadota</taxon>
        <taxon>Gammaproteobacteria</taxon>
        <taxon>Oceanospirillales</taxon>
        <taxon>Zooshikellaceae</taxon>
        <taxon>Spartinivicinus</taxon>
    </lineage>
</organism>
<dbReference type="InterPro" id="IPR009075">
    <property type="entry name" value="AcylCo_DH/oxidase_C"/>
</dbReference>
<dbReference type="PROSITE" id="PS00072">
    <property type="entry name" value="ACYL_COA_DH_1"/>
    <property type="match status" value="1"/>
</dbReference>
<evidence type="ECO:0000256" key="9">
    <source>
        <dbReference type="ARBA" id="ARBA00039033"/>
    </source>
</evidence>
<accession>A0ABT5UFM6</accession>
<evidence type="ECO:0000256" key="3">
    <source>
        <dbReference type="ARBA" id="ARBA00022630"/>
    </source>
</evidence>
<evidence type="ECO:0000256" key="7">
    <source>
        <dbReference type="ARBA" id="ARBA00037899"/>
    </source>
</evidence>
<evidence type="ECO:0000256" key="2">
    <source>
        <dbReference type="ARBA" id="ARBA00009347"/>
    </source>
</evidence>
<evidence type="ECO:0000256" key="1">
    <source>
        <dbReference type="ARBA" id="ARBA00001974"/>
    </source>
</evidence>
<evidence type="ECO:0000313" key="16">
    <source>
        <dbReference type="Proteomes" id="UP001528823"/>
    </source>
</evidence>
<comment type="catalytic activity">
    <reaction evidence="10">
        <text>glutaryl-CoA + oxidized [electron-transfer flavoprotein] + 2 H(+) = (2E)-butenoyl-CoA + reduced [electron-transfer flavoprotein] + CO2</text>
        <dbReference type="Rhea" id="RHEA:13389"/>
        <dbReference type="Rhea" id="RHEA-COMP:10685"/>
        <dbReference type="Rhea" id="RHEA-COMP:10686"/>
        <dbReference type="ChEBI" id="CHEBI:15378"/>
        <dbReference type="ChEBI" id="CHEBI:16526"/>
        <dbReference type="ChEBI" id="CHEBI:57332"/>
        <dbReference type="ChEBI" id="CHEBI:57378"/>
        <dbReference type="ChEBI" id="CHEBI:57692"/>
        <dbReference type="ChEBI" id="CHEBI:58307"/>
        <dbReference type="EC" id="1.3.8.6"/>
    </reaction>
</comment>
<dbReference type="RefSeq" id="WP_274691500.1">
    <property type="nucleotide sequence ID" value="NZ_JAPMOU010000054.1"/>
</dbReference>
<feature type="domain" description="Acyl-CoA dehydrogenase/oxidase C-terminal" evidence="12">
    <location>
        <begin position="245"/>
        <end position="385"/>
    </location>
</feature>
<dbReference type="CDD" id="cd01151">
    <property type="entry name" value="GCD"/>
    <property type="match status" value="1"/>
</dbReference>
<feature type="domain" description="Acyl-CoA oxidase/dehydrogenase middle" evidence="13">
    <location>
        <begin position="137"/>
        <end position="227"/>
    </location>
</feature>